<keyword evidence="2" id="KW-1185">Reference proteome</keyword>
<protein>
    <submittedName>
        <fullName evidence="1">Uncharacterized protein</fullName>
    </submittedName>
</protein>
<dbReference type="EMBL" id="BGPR01270949">
    <property type="protein sequence ID" value="GBM98249.1"/>
    <property type="molecule type" value="Genomic_DNA"/>
</dbReference>
<proteinExistence type="predicted"/>
<evidence type="ECO:0000313" key="2">
    <source>
        <dbReference type="Proteomes" id="UP000499080"/>
    </source>
</evidence>
<gene>
    <name evidence="1" type="ORF">AVEN_17504_1</name>
</gene>
<dbReference type="AlphaFoldDB" id="A0A4Y2K8H0"/>
<accession>A0A4Y2K8H0</accession>
<name>A0A4Y2K8H0_ARAVE</name>
<evidence type="ECO:0000313" key="1">
    <source>
        <dbReference type="EMBL" id="GBM98249.1"/>
    </source>
</evidence>
<dbReference type="Proteomes" id="UP000499080">
    <property type="component" value="Unassembled WGS sequence"/>
</dbReference>
<comment type="caution">
    <text evidence="1">The sequence shown here is derived from an EMBL/GenBank/DDBJ whole genome shotgun (WGS) entry which is preliminary data.</text>
</comment>
<sequence>MANRAANCSTRELGGGQVELPQSTAVATTNYLLTPLSPRGRRLGNKLPIGHPGTAPQAAQQFPYGRGFQPLFLANSLINLYIFTYSLLAYTPPSHEPSVYVKKVLSIMLRAWVISRVK</sequence>
<reference evidence="1 2" key="1">
    <citation type="journal article" date="2019" name="Sci. Rep.">
        <title>Orb-weaving spider Araneus ventricosus genome elucidates the spidroin gene catalogue.</title>
        <authorList>
            <person name="Kono N."/>
            <person name="Nakamura H."/>
            <person name="Ohtoshi R."/>
            <person name="Moran D.A.P."/>
            <person name="Shinohara A."/>
            <person name="Yoshida Y."/>
            <person name="Fujiwara M."/>
            <person name="Mori M."/>
            <person name="Tomita M."/>
            <person name="Arakawa K."/>
        </authorList>
    </citation>
    <scope>NUCLEOTIDE SEQUENCE [LARGE SCALE GENOMIC DNA]</scope>
</reference>
<organism evidence="1 2">
    <name type="scientific">Araneus ventricosus</name>
    <name type="common">Orbweaver spider</name>
    <name type="synonym">Epeira ventricosa</name>
    <dbReference type="NCBI Taxonomy" id="182803"/>
    <lineage>
        <taxon>Eukaryota</taxon>
        <taxon>Metazoa</taxon>
        <taxon>Ecdysozoa</taxon>
        <taxon>Arthropoda</taxon>
        <taxon>Chelicerata</taxon>
        <taxon>Arachnida</taxon>
        <taxon>Araneae</taxon>
        <taxon>Araneomorphae</taxon>
        <taxon>Entelegynae</taxon>
        <taxon>Araneoidea</taxon>
        <taxon>Araneidae</taxon>
        <taxon>Araneus</taxon>
    </lineage>
</organism>